<dbReference type="PANTHER" id="PTHR33406:SF6">
    <property type="entry name" value="MEMBRANE PROTEIN YDGH-RELATED"/>
    <property type="match status" value="1"/>
</dbReference>
<gene>
    <name evidence="10" type="primary">mmpL8_3</name>
    <name evidence="10" type="ORF">NCTC10437_00274</name>
</gene>
<dbReference type="RefSeq" id="WP_048632559.1">
    <property type="nucleotide sequence ID" value="NZ_CVQQ01000007.1"/>
</dbReference>
<dbReference type="InterPro" id="IPR004707">
    <property type="entry name" value="MmpL_fam"/>
</dbReference>
<feature type="transmembrane region" description="Helical" evidence="8">
    <location>
        <begin position="293"/>
        <end position="311"/>
    </location>
</feature>
<feature type="transmembrane region" description="Helical" evidence="8">
    <location>
        <begin position="940"/>
        <end position="961"/>
    </location>
</feature>
<dbReference type="InterPro" id="IPR050545">
    <property type="entry name" value="Mycobact_MmpL"/>
</dbReference>
<sequence>MRRLADFVVRWPLAVIGVWVALAIALPLSFPSLGEMAEKHPLVILPEDAPSSVSARKMAEAFQESGNDDLLLIALINEDGLRPQDEVTYRQLVDALRDDVTDVVSVQDFISTPQLRQFLTSEDKTTWVLPVSLEGELGTPRAFDSFNRVSDVVEHSIAAHGSDGALDVYLTGPAATVADLTVAGEQDRLPIELAIAVLVLAVLLLVYRSIVTMLLPLVTIGSSVLIAQGLVAAYSHLTGAGVSNQSIVFLSAILAGAGTDYAVFLISRYHDYLRSGAGYDDAVKAAMMSIGKVITASALTVGITFLVMSFAKMGVFSTVGVSAGIGIGVAYLAGVTLLPAILVLVGPRGWVKPRRELTARFWRRSGIRIVRRPVPHLVASVLVLILLAGAAGFARFNYDDRKAVSASAPSSVGYVALERHFPISQSIPQYILVQSPRDLRSPQALADLEQMASRIAQLPDVSLVSGITRPLGEVPPEFRATFQAGIVGDRLADGSAQIGERTDDLDTLTAGADTLADSLGDVRAQVNQIAPSLQGLIDTFSSVRTDYGGETLVRDVATAAKLVDSVNKLGLSMGVNFRAVRDMFAWIGPVLTALQGNHVCDANPSCVETRSQFERLTKARSEGGLDEINRLAGQLQGVDDRQSLTSTVNQLNTAFATLTKAISAMGLDTPGGAQAGLRDLRQGANRLADGSRQVAGGVDQLVEQVKVIADGLTEASQFLLTMRQDAAGSTMAGFNIPAQVLNAVEFQKAAEAFISPDGHSVRYLVQTKLNPFSPEAMDQVNTISDIARGAQPNTTLAEATISMGGFPAALRDTRDYYERDIRFIIIATLIVVLLTLTVLLRSIVAPIYLVGSVVLSYFAAIGIGVVTFQFLLGQELHWSVPPLAFVVLVAVGADYNMLFVSRMRDESPRSIRYGIIRTLGSTGGVITAAGLIFAASMAGLLFSSIGIVIQGGFVIGVGILLDTFVVRTITVPAIAALVGRANWWPSRVSDPRAESRPPAAASSAGGVSADT</sequence>
<dbReference type="InterPro" id="IPR000731">
    <property type="entry name" value="SSD"/>
</dbReference>
<dbReference type="PROSITE" id="PS50156">
    <property type="entry name" value="SSD"/>
    <property type="match status" value="1"/>
</dbReference>
<feature type="transmembrane region" description="Helical" evidence="8">
    <location>
        <begin position="7"/>
        <end position="30"/>
    </location>
</feature>
<feature type="transmembrane region" description="Helical" evidence="8">
    <location>
        <begin position="214"/>
        <end position="235"/>
    </location>
</feature>
<evidence type="ECO:0000313" key="10">
    <source>
        <dbReference type="EMBL" id="VEG51167.1"/>
    </source>
</evidence>
<feature type="transmembrane region" description="Helical" evidence="8">
    <location>
        <begin position="189"/>
        <end position="207"/>
    </location>
</feature>
<evidence type="ECO:0000256" key="8">
    <source>
        <dbReference type="SAM" id="Phobius"/>
    </source>
</evidence>
<keyword evidence="6 8" id="KW-0472">Membrane</keyword>
<feature type="transmembrane region" description="Helical" evidence="8">
    <location>
        <begin position="323"/>
        <end position="345"/>
    </location>
</feature>
<keyword evidence="4 8" id="KW-0812">Transmembrane</keyword>
<feature type="compositionally biased region" description="Low complexity" evidence="7">
    <location>
        <begin position="996"/>
        <end position="1011"/>
    </location>
</feature>
<dbReference type="PANTHER" id="PTHR33406">
    <property type="entry name" value="MEMBRANE PROTEIN MJ1562-RELATED"/>
    <property type="match status" value="1"/>
</dbReference>
<dbReference type="AlphaFoldDB" id="A0A448IFX2"/>
<dbReference type="KEGG" id="mauu:NCTC10437_00274"/>
<feature type="transmembrane region" description="Helical" evidence="8">
    <location>
        <begin position="883"/>
        <end position="901"/>
    </location>
</feature>
<dbReference type="OrthoDB" id="2365435at2"/>
<evidence type="ECO:0000256" key="6">
    <source>
        <dbReference type="ARBA" id="ARBA00023136"/>
    </source>
</evidence>
<dbReference type="Gene3D" id="1.20.1640.10">
    <property type="entry name" value="Multidrug efflux transporter AcrB transmembrane domain"/>
    <property type="match status" value="2"/>
</dbReference>
<evidence type="ECO:0000259" key="9">
    <source>
        <dbReference type="PROSITE" id="PS50156"/>
    </source>
</evidence>
<feature type="transmembrane region" description="Helical" evidence="8">
    <location>
        <begin position="847"/>
        <end position="871"/>
    </location>
</feature>
<keyword evidence="5 8" id="KW-1133">Transmembrane helix</keyword>
<feature type="transmembrane region" description="Helical" evidence="8">
    <location>
        <begin position="913"/>
        <end position="934"/>
    </location>
</feature>
<protein>
    <submittedName>
        <fullName evidence="10">Transport protein</fullName>
    </submittedName>
</protein>
<evidence type="ECO:0000256" key="2">
    <source>
        <dbReference type="ARBA" id="ARBA00010157"/>
    </source>
</evidence>
<evidence type="ECO:0000256" key="4">
    <source>
        <dbReference type="ARBA" id="ARBA00022692"/>
    </source>
</evidence>
<evidence type="ECO:0000256" key="5">
    <source>
        <dbReference type="ARBA" id="ARBA00022989"/>
    </source>
</evidence>
<comment type="similarity">
    <text evidence="2">Belongs to the resistance-nodulation-cell division (RND) (TC 2.A.6) family. MmpL subfamily.</text>
</comment>
<keyword evidence="3" id="KW-1003">Cell membrane</keyword>
<dbReference type="InterPro" id="IPR004869">
    <property type="entry name" value="MMPL_dom"/>
</dbReference>
<evidence type="ECO:0000313" key="11">
    <source>
        <dbReference type="Proteomes" id="UP000279306"/>
    </source>
</evidence>
<name>A0A448IFX2_MYCAU</name>
<dbReference type="GO" id="GO:0005886">
    <property type="term" value="C:plasma membrane"/>
    <property type="evidence" value="ECO:0007669"/>
    <property type="project" value="UniProtKB-SubCell"/>
</dbReference>
<organism evidence="10 11">
    <name type="scientific">Mycolicibacterium aurum</name>
    <name type="common">Mycobacterium aurum</name>
    <dbReference type="NCBI Taxonomy" id="1791"/>
    <lineage>
        <taxon>Bacteria</taxon>
        <taxon>Bacillati</taxon>
        <taxon>Actinomycetota</taxon>
        <taxon>Actinomycetes</taxon>
        <taxon>Mycobacteriales</taxon>
        <taxon>Mycobacteriaceae</taxon>
        <taxon>Mycolicibacterium</taxon>
    </lineage>
</organism>
<proteinExistence type="inferred from homology"/>
<feature type="transmembrane region" description="Helical" evidence="8">
    <location>
        <begin position="821"/>
        <end position="840"/>
    </location>
</feature>
<dbReference type="Proteomes" id="UP000279306">
    <property type="component" value="Chromosome"/>
</dbReference>
<reference evidence="10 11" key="1">
    <citation type="submission" date="2018-12" db="EMBL/GenBank/DDBJ databases">
        <authorList>
            <consortium name="Pathogen Informatics"/>
        </authorList>
    </citation>
    <scope>NUCLEOTIDE SEQUENCE [LARGE SCALE GENOMIC DNA]</scope>
    <source>
        <strain evidence="10 11">NCTC10437</strain>
    </source>
</reference>
<feature type="transmembrane region" description="Helical" evidence="8">
    <location>
        <begin position="374"/>
        <end position="394"/>
    </location>
</feature>
<feature type="domain" description="SSD" evidence="9">
    <location>
        <begin position="217"/>
        <end position="344"/>
    </location>
</feature>
<comment type="subcellular location">
    <subcellularLocation>
        <location evidence="1">Cell membrane</location>
        <topology evidence="1">Multi-pass membrane protein</topology>
    </subcellularLocation>
</comment>
<dbReference type="Pfam" id="PF03176">
    <property type="entry name" value="MMPL"/>
    <property type="match status" value="2"/>
</dbReference>
<evidence type="ECO:0000256" key="3">
    <source>
        <dbReference type="ARBA" id="ARBA00022475"/>
    </source>
</evidence>
<evidence type="ECO:0000256" key="1">
    <source>
        <dbReference type="ARBA" id="ARBA00004651"/>
    </source>
</evidence>
<keyword evidence="11" id="KW-1185">Reference proteome</keyword>
<dbReference type="NCBIfam" id="TIGR00833">
    <property type="entry name" value="actII"/>
    <property type="match status" value="1"/>
</dbReference>
<dbReference type="EMBL" id="LR134356">
    <property type="protein sequence ID" value="VEG51167.1"/>
    <property type="molecule type" value="Genomic_DNA"/>
</dbReference>
<dbReference type="SUPFAM" id="SSF82866">
    <property type="entry name" value="Multidrug efflux transporter AcrB transmembrane domain"/>
    <property type="match status" value="2"/>
</dbReference>
<accession>A0A448IFX2</accession>
<dbReference type="STRING" id="1791.GCA_001049355_02682"/>
<evidence type="ECO:0000256" key="7">
    <source>
        <dbReference type="SAM" id="MobiDB-lite"/>
    </source>
</evidence>
<feature type="region of interest" description="Disordered" evidence="7">
    <location>
        <begin position="988"/>
        <end position="1011"/>
    </location>
</feature>
<feature type="transmembrane region" description="Helical" evidence="8">
    <location>
        <begin position="247"/>
        <end position="266"/>
    </location>
</feature>